<dbReference type="EMBL" id="KC246775">
    <property type="protein sequence ID" value="AHF23785.1"/>
    <property type="molecule type" value="Genomic_DNA"/>
</dbReference>
<name>W0FLD5_9BACT</name>
<dbReference type="AlphaFoldDB" id="W0FLD5"/>
<organism evidence="2">
    <name type="scientific">uncultured bacterium Contig140</name>
    <dbReference type="NCBI Taxonomy" id="1393424"/>
    <lineage>
        <taxon>Bacteria</taxon>
        <taxon>environmental samples</taxon>
    </lineage>
</organism>
<reference evidence="2" key="1">
    <citation type="journal article" date="2013" name="PLoS ONE">
        <title>Metagenomic insights into the carbohydrate-active enzymes carried by the microorganisms adhering to solid digesta in the rumen of cows.</title>
        <authorList>
            <person name="Wang L."/>
            <person name="Hatem A."/>
            <person name="Catalyurek U.V."/>
            <person name="Morrison M."/>
            <person name="Yu Z."/>
        </authorList>
    </citation>
    <scope>NUCLEOTIDE SEQUENCE</scope>
</reference>
<keyword evidence="1" id="KW-0472">Membrane</keyword>
<protein>
    <submittedName>
        <fullName evidence="2">Family 1 extracellular solute-binding protein</fullName>
    </submittedName>
</protein>
<keyword evidence="1" id="KW-1133">Transmembrane helix</keyword>
<dbReference type="SUPFAM" id="SSF53850">
    <property type="entry name" value="Periplasmic binding protein-like II"/>
    <property type="match status" value="1"/>
</dbReference>
<evidence type="ECO:0000256" key="1">
    <source>
        <dbReference type="SAM" id="Phobius"/>
    </source>
</evidence>
<proteinExistence type="predicted"/>
<evidence type="ECO:0000313" key="2">
    <source>
        <dbReference type="EMBL" id="AHF23785.1"/>
    </source>
</evidence>
<sequence>MSIRAKWIALMVAVVVLLVGMQVYYGNIGGTTGQSASPETTFTWWIYSGTSSEYYGNYAENPAIQYTLRKGWGPEEKGIALSFLQPPPGSEADNYATMIASGDLPDIIDAVICDPARVMVEKGYAIELTDYVEQYMPNYKALVHSNNEIYINTVTVDDEGKEHYYNLATVHEGYDTVFQGYMYRRDWIVKYGANPVTGAAFTGGYTDPNDVDSWVDDVVFPSGESDPKYISDWEWMFEIFTRAQADLGITDKYCMSMYSPGFTWSGGLLSCFGGGVNVWYQDADAKVHFGGYEEPFKTYLECLNAWYKKGWLDHDFNQRTSDAFYQIDSTSVRQGMIGLWCGQQSELGGRLDMHDGGYTEGIFVAGTPYPINDIYGPESCRNVVPNCLMGSGLTSGGILITPKAADKDLAALCSYLDYFYTTEGALIKTLGLNQEQVAEFTENTFYADNGLSDGAYSIGADGRYRKSDVLVHDSGQLNTAVGFNKAPGLHLIDSVDLGYAESYQASLDTWMKYPNTGFFWGSRTTNAFSQEDTKTITDIQSKVLEYMTKNCANFITGKSNFDKDWDKWSTVIKKYKVDSISELLQTYVDKYPFR</sequence>
<feature type="transmembrane region" description="Helical" evidence="1">
    <location>
        <begin position="7"/>
        <end position="25"/>
    </location>
</feature>
<dbReference type="Gene3D" id="3.40.190.10">
    <property type="entry name" value="Periplasmic binding protein-like II"/>
    <property type="match status" value="2"/>
</dbReference>
<accession>W0FLD5</accession>
<keyword evidence="1" id="KW-0812">Transmembrane</keyword>